<dbReference type="AlphaFoldDB" id="A0AAV0UGA7"/>
<evidence type="ECO:0000256" key="1">
    <source>
        <dbReference type="SAM" id="SignalP"/>
    </source>
</evidence>
<protein>
    <recommendedName>
        <fullName evidence="4">RxLR effector candidate protein</fullName>
    </recommendedName>
</protein>
<comment type="caution">
    <text evidence="2">The sequence shown here is derived from an EMBL/GenBank/DDBJ whole genome shotgun (WGS) entry which is preliminary data.</text>
</comment>
<gene>
    <name evidence="2" type="ORF">HBR001_LOCUS6290</name>
</gene>
<proteinExistence type="predicted"/>
<name>A0AAV0UGA7_HYABA</name>
<accession>A0AAV0UGA7</accession>
<organism evidence="2 3">
    <name type="scientific">Hyaloperonospora brassicae</name>
    <name type="common">Brassica downy mildew</name>
    <name type="synonym">Peronospora brassicae</name>
    <dbReference type="NCBI Taxonomy" id="162125"/>
    <lineage>
        <taxon>Eukaryota</taxon>
        <taxon>Sar</taxon>
        <taxon>Stramenopiles</taxon>
        <taxon>Oomycota</taxon>
        <taxon>Peronosporomycetes</taxon>
        <taxon>Peronosporales</taxon>
        <taxon>Peronosporaceae</taxon>
        <taxon>Hyaloperonospora</taxon>
    </lineage>
</organism>
<evidence type="ECO:0008006" key="4">
    <source>
        <dbReference type="Google" id="ProtNLM"/>
    </source>
</evidence>
<feature type="signal peptide" evidence="1">
    <location>
        <begin position="1"/>
        <end position="24"/>
    </location>
</feature>
<dbReference type="Proteomes" id="UP001162031">
    <property type="component" value="Unassembled WGS sequence"/>
</dbReference>
<keyword evidence="3" id="KW-1185">Reference proteome</keyword>
<evidence type="ECO:0000313" key="2">
    <source>
        <dbReference type="EMBL" id="CAI5734838.1"/>
    </source>
</evidence>
<sequence length="346" mass="38241">MKPLYFRALIVSGLLSAMFYGAWGGSVREAPAPGAHALDHETVKTAPAPDAHALDHETVKTALSAQATTSAEQEDRGWKIPDVVPFLHGLGPAKFERVPPDTGYIAHLNLDVGKGEGLRRIQAPSPFDGEAERIVEWMALNLFSHVSSMNPPRHSVELAKILEGLSPSRAALVLKHASKLRGTQAWVEMAEQTLAERVTSRKFTDGGNGHVKSPVAGEKAALILSFKWKELQLESLYQRIFFNSAQEPTTLQLEKNVAQQLGDLPLDDAAIVVQIAKKHSKTSKLAEKVQKKLFDQFKRAGYTPEDMEMGWLLPASQFDKSIYGGLVKALIDDYKNAYTWRRYLFG</sequence>
<keyword evidence="1" id="KW-0732">Signal</keyword>
<dbReference type="EMBL" id="CANTFL010001244">
    <property type="protein sequence ID" value="CAI5734838.1"/>
    <property type="molecule type" value="Genomic_DNA"/>
</dbReference>
<reference evidence="2" key="1">
    <citation type="submission" date="2022-12" db="EMBL/GenBank/DDBJ databases">
        <authorList>
            <person name="Webb A."/>
        </authorList>
    </citation>
    <scope>NUCLEOTIDE SEQUENCE</scope>
    <source>
        <strain evidence="2">Hp1</strain>
    </source>
</reference>
<feature type="chain" id="PRO_5043998665" description="RxLR effector candidate protein" evidence="1">
    <location>
        <begin position="25"/>
        <end position="346"/>
    </location>
</feature>
<evidence type="ECO:0000313" key="3">
    <source>
        <dbReference type="Proteomes" id="UP001162031"/>
    </source>
</evidence>